<sequence length="202" mass="21747">MSLRLLDSVTKAHYGELGFAARPWERDWKYHHFDTFTERLDAVAAACRRSKSLAYGVYKSSYTGRIASAPDRELEGKKANTKLNKTRQGIYKAGREAVAGDNNEEETTGSAEARPANRTKGGRVKNPQSQRAGPKASRASSATPTPTPSPTVAGIQAISPTTATSRLGVAGLVSLTSRISFCFEELSGSHFFPLVDSEALPA</sequence>
<dbReference type="Proteomes" id="UP001175000">
    <property type="component" value="Unassembled WGS sequence"/>
</dbReference>
<reference evidence="2" key="1">
    <citation type="submission" date="2023-06" db="EMBL/GenBank/DDBJ databases">
        <title>Genome-scale phylogeny and comparative genomics of the fungal order Sordariales.</title>
        <authorList>
            <consortium name="Lawrence Berkeley National Laboratory"/>
            <person name="Hensen N."/>
            <person name="Bonometti L."/>
            <person name="Westerberg I."/>
            <person name="Brannstrom I.O."/>
            <person name="Guillou S."/>
            <person name="Cros-Aarteil S."/>
            <person name="Calhoun S."/>
            <person name="Haridas S."/>
            <person name="Kuo A."/>
            <person name="Mondo S."/>
            <person name="Pangilinan J."/>
            <person name="Riley R."/>
            <person name="Labutti K."/>
            <person name="Andreopoulos B."/>
            <person name="Lipzen A."/>
            <person name="Chen C."/>
            <person name="Yanf M."/>
            <person name="Daum C."/>
            <person name="Ng V."/>
            <person name="Clum A."/>
            <person name="Steindorff A."/>
            <person name="Ohm R."/>
            <person name="Martin F."/>
            <person name="Silar P."/>
            <person name="Natvig D."/>
            <person name="Lalanne C."/>
            <person name="Gautier V."/>
            <person name="Ament-Velasquez S.L."/>
            <person name="Kruys A."/>
            <person name="Hutchinson M.I."/>
            <person name="Powell A.J."/>
            <person name="Barry K."/>
            <person name="Miller A.N."/>
            <person name="Grigoriev I.V."/>
            <person name="Debuchy R."/>
            <person name="Gladieux P."/>
            <person name="Thoren M.H."/>
            <person name="Johannesson H."/>
        </authorList>
    </citation>
    <scope>NUCLEOTIDE SEQUENCE</scope>
    <source>
        <strain evidence="2">CBS 606.72</strain>
    </source>
</reference>
<evidence type="ECO:0000313" key="3">
    <source>
        <dbReference type="Proteomes" id="UP001175000"/>
    </source>
</evidence>
<comment type="caution">
    <text evidence="2">The sequence shown here is derived from an EMBL/GenBank/DDBJ whole genome shotgun (WGS) entry which is preliminary data.</text>
</comment>
<proteinExistence type="predicted"/>
<gene>
    <name evidence="2" type="ORF">B0T14DRAFT_567604</name>
</gene>
<evidence type="ECO:0000313" key="2">
    <source>
        <dbReference type="EMBL" id="KAK0620889.1"/>
    </source>
</evidence>
<accession>A0AA39WSQ0</accession>
<dbReference type="AlphaFoldDB" id="A0AA39WSQ0"/>
<feature type="region of interest" description="Disordered" evidence="1">
    <location>
        <begin position="77"/>
        <end position="153"/>
    </location>
</feature>
<protein>
    <submittedName>
        <fullName evidence="2">Uncharacterized protein</fullName>
    </submittedName>
</protein>
<keyword evidence="3" id="KW-1185">Reference proteome</keyword>
<organism evidence="2 3">
    <name type="scientific">Immersiella caudata</name>
    <dbReference type="NCBI Taxonomy" id="314043"/>
    <lineage>
        <taxon>Eukaryota</taxon>
        <taxon>Fungi</taxon>
        <taxon>Dikarya</taxon>
        <taxon>Ascomycota</taxon>
        <taxon>Pezizomycotina</taxon>
        <taxon>Sordariomycetes</taxon>
        <taxon>Sordariomycetidae</taxon>
        <taxon>Sordariales</taxon>
        <taxon>Lasiosphaeriaceae</taxon>
        <taxon>Immersiella</taxon>
    </lineage>
</organism>
<evidence type="ECO:0000256" key="1">
    <source>
        <dbReference type="SAM" id="MobiDB-lite"/>
    </source>
</evidence>
<name>A0AA39WSQ0_9PEZI</name>
<dbReference type="EMBL" id="JAULSU010000004">
    <property type="protein sequence ID" value="KAK0620889.1"/>
    <property type="molecule type" value="Genomic_DNA"/>
</dbReference>